<dbReference type="Gene3D" id="3.30.200.20">
    <property type="entry name" value="Phosphorylase Kinase, domain 1"/>
    <property type="match status" value="1"/>
</dbReference>
<evidence type="ECO:0000313" key="3">
    <source>
        <dbReference type="EMBL" id="KAK1749700.1"/>
    </source>
</evidence>
<dbReference type="PROSITE" id="PS00108">
    <property type="entry name" value="PROTEIN_KINASE_ST"/>
    <property type="match status" value="1"/>
</dbReference>
<sequence length="1291" mass="144951">MNSATLPTYKPVGSGTAEELSSPPPESEGRKSDEEDADVFSDSGPTEKSLGDQIVERLVKSTYDEEDFLPEGAIDELITKHAARKALDLPHEKAYKKREDQIIRFIFGEETDLPAGAKKLFAITLLSVQRQDHGLARAMHRMRKSAIDDSCLPLEPQGCKAFVGSEPGSYSSPWSSVEARNFSSRQWSFLAPVFALQEPRLRLDGKCILPIIDQDGERQNGAFGDVVQVTIHENHWTAPILKYNGERTKIAIKKIKESTSPNQEDAAQMQLSWEREVEAHIAMRKAEHEHIIEFIAAVERGPERFLLFRWAEEGTLQAFWTKNPSPTLCSTIVKDVVDQIVGLADALHKLHTGNYKTGGESFRHGDLKPENILCVTVKPPQPGRVNIPQLKISDMGLAKHHNVATELRPRTSMRYTTTRYEPPEINNIGDIGRSRRYDMWSLGCVILETIIWLLHGNSVLKNFNDRIVDNVGQSCHWFEIIKSKRPGQRGKAVVHHHVQGVMRALRKDQECAPGTAIGDLLDIVQRKLLVVKLGAATTRSEGGPKSSPGCRIYSEELLESLLEMVSKGEKDDSYWFTGRPRVPIAHLEPIIEPDPDSPIDLDRDLLSPEEAFAPGQSGISIRVHAAEELPELDVEHPSSIILRVPSASEAKTRRVAKVDFPVDNESATQMLDLLRQSGLKVFPSTTLPPRLCDKCQAMDLCQPDFYILDDLAELDSKRNHCEFCKMRWDVCHHLDRERVKSARFDHDHMQSMLRLNEGLVPVFSICRTPDLTNPNSHVIHAGLPCLPEAASASFFAILRHWLSSCDAGHTDCRPLPTAMPSRPPTRLIDVGSSAAPTVRLIDTVSSPSSAHGPYKYLALSHPWGSPPHFCTYQSNLQQHKRSIPAESPEFPATFRHAITVTRELGLRYLWIDSICIIQGPDGDFDQESKIMEDVFSSAYCVIAASSATCQRDGFIRKRKERQFLRLQAGESEEGLYVCRFIDNFTEHVLESPLSKRGWVLQERALARRTIFFTDWQTYFECGDGVRCETMTKVDNKLASFLGDPNFPSKLSGRLAGTDRGEKIRFYESLFQTYSRLDFTRITDRPVAIAGLEQRMLRDLEAQGKFGIFDDGQSLLPRSLLWRRGDEVQFLNQIDPPSGFLLPSWSWMAYDGPIDFVDLPLGQVDWQEGELHIPWSDQGNTSVAGAATMKKMTAVARSFCQEPVDNAKQEEFEVVLDNGELGTSGWLDWRCIVVGTRRAPRGVRPKPLEERTHYILIVAPADDGTGEFRRIGVGKMAGFVVGERLPSRIVVQ</sequence>
<evidence type="ECO:0000259" key="2">
    <source>
        <dbReference type="PROSITE" id="PS50011"/>
    </source>
</evidence>
<dbReference type="InterPro" id="IPR010730">
    <property type="entry name" value="HET"/>
</dbReference>
<dbReference type="SUPFAM" id="SSF56112">
    <property type="entry name" value="Protein kinase-like (PK-like)"/>
    <property type="match status" value="1"/>
</dbReference>
<dbReference type="CDD" id="cd00180">
    <property type="entry name" value="PKc"/>
    <property type="match status" value="1"/>
</dbReference>
<feature type="region of interest" description="Disordered" evidence="1">
    <location>
        <begin position="1"/>
        <end position="53"/>
    </location>
</feature>
<evidence type="ECO:0000313" key="4">
    <source>
        <dbReference type="Proteomes" id="UP001239445"/>
    </source>
</evidence>
<dbReference type="Pfam" id="PF06985">
    <property type="entry name" value="HET"/>
    <property type="match status" value="1"/>
</dbReference>
<organism evidence="3 4">
    <name type="scientific">Echria macrotheca</name>
    <dbReference type="NCBI Taxonomy" id="438768"/>
    <lineage>
        <taxon>Eukaryota</taxon>
        <taxon>Fungi</taxon>
        <taxon>Dikarya</taxon>
        <taxon>Ascomycota</taxon>
        <taxon>Pezizomycotina</taxon>
        <taxon>Sordariomycetes</taxon>
        <taxon>Sordariomycetidae</taxon>
        <taxon>Sordariales</taxon>
        <taxon>Schizotheciaceae</taxon>
        <taxon>Echria</taxon>
    </lineage>
</organism>
<dbReference type="InterPro" id="IPR011009">
    <property type="entry name" value="Kinase-like_dom_sf"/>
</dbReference>
<evidence type="ECO:0000256" key="1">
    <source>
        <dbReference type="SAM" id="MobiDB-lite"/>
    </source>
</evidence>
<dbReference type="InterPro" id="IPR008271">
    <property type="entry name" value="Ser/Thr_kinase_AS"/>
</dbReference>
<comment type="caution">
    <text evidence="3">The sequence shown here is derived from an EMBL/GenBank/DDBJ whole genome shotgun (WGS) entry which is preliminary data.</text>
</comment>
<dbReference type="Proteomes" id="UP001239445">
    <property type="component" value="Unassembled WGS sequence"/>
</dbReference>
<dbReference type="Pfam" id="PF00069">
    <property type="entry name" value="Pkinase"/>
    <property type="match status" value="1"/>
</dbReference>
<dbReference type="GO" id="GO:0005524">
    <property type="term" value="F:ATP binding"/>
    <property type="evidence" value="ECO:0007669"/>
    <property type="project" value="InterPro"/>
</dbReference>
<dbReference type="PANTHER" id="PTHR33112:SF10">
    <property type="entry name" value="TOL"/>
    <property type="match status" value="1"/>
</dbReference>
<protein>
    <submittedName>
        <fullName evidence="3">HET-domain-containing protein</fullName>
    </submittedName>
</protein>
<gene>
    <name evidence="3" type="ORF">QBC47DRAFT_311499</name>
</gene>
<dbReference type="SMART" id="SM00220">
    <property type="entry name" value="S_TKc"/>
    <property type="match status" value="1"/>
</dbReference>
<feature type="domain" description="Protein kinase" evidence="2">
    <location>
        <begin position="212"/>
        <end position="565"/>
    </location>
</feature>
<name>A0AAJ0F5Z5_9PEZI</name>
<proteinExistence type="predicted"/>
<dbReference type="PANTHER" id="PTHR33112">
    <property type="entry name" value="DOMAIN PROTEIN, PUTATIVE-RELATED"/>
    <property type="match status" value="1"/>
</dbReference>
<keyword evidence="4" id="KW-1185">Reference proteome</keyword>
<dbReference type="InterPro" id="IPR000719">
    <property type="entry name" value="Prot_kinase_dom"/>
</dbReference>
<accession>A0AAJ0F5Z5</accession>
<dbReference type="GO" id="GO:0004672">
    <property type="term" value="F:protein kinase activity"/>
    <property type="evidence" value="ECO:0007669"/>
    <property type="project" value="InterPro"/>
</dbReference>
<reference evidence="3" key="1">
    <citation type="submission" date="2023-06" db="EMBL/GenBank/DDBJ databases">
        <title>Genome-scale phylogeny and comparative genomics of the fungal order Sordariales.</title>
        <authorList>
            <consortium name="Lawrence Berkeley National Laboratory"/>
            <person name="Hensen N."/>
            <person name="Bonometti L."/>
            <person name="Westerberg I."/>
            <person name="Brannstrom I.O."/>
            <person name="Guillou S."/>
            <person name="Cros-Aarteil S."/>
            <person name="Calhoun S."/>
            <person name="Haridas S."/>
            <person name="Kuo A."/>
            <person name="Mondo S."/>
            <person name="Pangilinan J."/>
            <person name="Riley R."/>
            <person name="Labutti K."/>
            <person name="Andreopoulos B."/>
            <person name="Lipzen A."/>
            <person name="Chen C."/>
            <person name="Yanf M."/>
            <person name="Daum C."/>
            <person name="Ng V."/>
            <person name="Clum A."/>
            <person name="Steindorff A."/>
            <person name="Ohm R."/>
            <person name="Martin F."/>
            <person name="Silar P."/>
            <person name="Natvig D."/>
            <person name="Lalanne C."/>
            <person name="Gautier V."/>
            <person name="Ament-Velasquez S.L."/>
            <person name="Kruys A."/>
            <person name="Hutchinson M.I."/>
            <person name="Powell A.J."/>
            <person name="Barry K."/>
            <person name="Miller A.N."/>
            <person name="Grigoriev I.V."/>
            <person name="Debuchy R."/>
            <person name="Gladieux P."/>
            <person name="Thoren M.H."/>
            <person name="Johannesson H."/>
        </authorList>
    </citation>
    <scope>NUCLEOTIDE SEQUENCE</scope>
    <source>
        <strain evidence="3">PSN4</strain>
    </source>
</reference>
<dbReference type="PROSITE" id="PS50011">
    <property type="entry name" value="PROTEIN_KINASE_DOM"/>
    <property type="match status" value="1"/>
</dbReference>
<dbReference type="Gene3D" id="1.10.510.10">
    <property type="entry name" value="Transferase(Phosphotransferase) domain 1"/>
    <property type="match status" value="1"/>
</dbReference>
<dbReference type="EMBL" id="MU839853">
    <property type="protein sequence ID" value="KAK1749700.1"/>
    <property type="molecule type" value="Genomic_DNA"/>
</dbReference>